<keyword evidence="6 8" id="KW-0460">Magnesium</keyword>
<keyword evidence="11" id="KW-1185">Reference proteome</keyword>
<comment type="caution">
    <text evidence="10">The sequence shown here is derived from an EMBL/GenBank/DDBJ whole genome shotgun (WGS) entry which is preliminary data.</text>
</comment>
<sequence>MAYLLDTNVLIDIGDMNEPVAARFARHAGQSCTSVLNLVEMERGVALLKAGSEKRRARLAAILEILPVRTFDRRAAAVYGTIIAELGLNRARDFDRMIAAHAIALEAVLVTANTEDFRDIPGLKFDNWAI</sequence>
<name>A0A846N0X4_9PROT</name>
<dbReference type="InterPro" id="IPR029060">
    <property type="entry name" value="PIN-like_dom_sf"/>
</dbReference>
<evidence type="ECO:0000259" key="9">
    <source>
        <dbReference type="Pfam" id="PF01850"/>
    </source>
</evidence>
<dbReference type="GO" id="GO:0016787">
    <property type="term" value="F:hydrolase activity"/>
    <property type="evidence" value="ECO:0007669"/>
    <property type="project" value="UniProtKB-KW"/>
</dbReference>
<dbReference type="Pfam" id="PF01850">
    <property type="entry name" value="PIN"/>
    <property type="match status" value="1"/>
</dbReference>
<evidence type="ECO:0000256" key="5">
    <source>
        <dbReference type="ARBA" id="ARBA00022801"/>
    </source>
</evidence>
<proteinExistence type="inferred from homology"/>
<keyword evidence="3 8" id="KW-0540">Nuclease</keyword>
<evidence type="ECO:0000256" key="2">
    <source>
        <dbReference type="ARBA" id="ARBA00022649"/>
    </source>
</evidence>
<organism evidence="10 11">
    <name type="scientific">Rhizomicrobium palustre</name>
    <dbReference type="NCBI Taxonomy" id="189966"/>
    <lineage>
        <taxon>Bacteria</taxon>
        <taxon>Pseudomonadati</taxon>
        <taxon>Pseudomonadota</taxon>
        <taxon>Alphaproteobacteria</taxon>
        <taxon>Micropepsales</taxon>
        <taxon>Micropepsaceae</taxon>
        <taxon>Rhizomicrobium</taxon>
    </lineage>
</organism>
<dbReference type="RefSeq" id="WP_167083644.1">
    <property type="nucleotide sequence ID" value="NZ_BAAADC010000001.1"/>
</dbReference>
<dbReference type="InterPro" id="IPR022907">
    <property type="entry name" value="VapC_family"/>
</dbReference>
<dbReference type="AlphaFoldDB" id="A0A846N0X4"/>
<dbReference type="Gene3D" id="3.40.50.1010">
    <property type="entry name" value="5'-nuclease"/>
    <property type="match status" value="1"/>
</dbReference>
<dbReference type="InterPro" id="IPR002716">
    <property type="entry name" value="PIN_dom"/>
</dbReference>
<dbReference type="PANTHER" id="PTHR33653:SF1">
    <property type="entry name" value="RIBONUCLEASE VAPC2"/>
    <property type="match status" value="1"/>
</dbReference>
<dbReference type="InterPro" id="IPR050556">
    <property type="entry name" value="Type_II_TA_system_RNase"/>
</dbReference>
<dbReference type="GO" id="GO:0000287">
    <property type="term" value="F:magnesium ion binding"/>
    <property type="evidence" value="ECO:0007669"/>
    <property type="project" value="UniProtKB-UniRule"/>
</dbReference>
<dbReference type="HAMAP" id="MF_00265">
    <property type="entry name" value="VapC_Nob1"/>
    <property type="match status" value="1"/>
</dbReference>
<dbReference type="EC" id="3.1.-.-" evidence="8"/>
<feature type="binding site" evidence="8">
    <location>
        <position position="6"/>
    </location>
    <ligand>
        <name>Mg(2+)</name>
        <dbReference type="ChEBI" id="CHEBI:18420"/>
    </ligand>
</feature>
<keyword evidence="8" id="KW-0800">Toxin</keyword>
<evidence type="ECO:0000256" key="8">
    <source>
        <dbReference type="HAMAP-Rule" id="MF_00265"/>
    </source>
</evidence>
<evidence type="ECO:0000256" key="6">
    <source>
        <dbReference type="ARBA" id="ARBA00022842"/>
    </source>
</evidence>
<reference evidence="10 11" key="1">
    <citation type="submission" date="2020-03" db="EMBL/GenBank/DDBJ databases">
        <title>Genomic Encyclopedia of Type Strains, Phase IV (KMG-IV): sequencing the most valuable type-strain genomes for metagenomic binning, comparative biology and taxonomic classification.</title>
        <authorList>
            <person name="Goeker M."/>
        </authorList>
    </citation>
    <scope>NUCLEOTIDE SEQUENCE [LARGE SCALE GENOMIC DNA]</scope>
    <source>
        <strain evidence="10 11">DSM 19867</strain>
    </source>
</reference>
<dbReference type="GO" id="GO:0004540">
    <property type="term" value="F:RNA nuclease activity"/>
    <property type="evidence" value="ECO:0007669"/>
    <property type="project" value="InterPro"/>
</dbReference>
<comment type="cofactor">
    <cofactor evidence="1 8">
        <name>Mg(2+)</name>
        <dbReference type="ChEBI" id="CHEBI:18420"/>
    </cofactor>
</comment>
<comment type="function">
    <text evidence="8">Toxic component of a toxin-antitoxin (TA) system. An RNase.</text>
</comment>
<gene>
    <name evidence="8" type="primary">vapC</name>
    <name evidence="10" type="ORF">FHS83_002886</name>
</gene>
<keyword evidence="4 8" id="KW-0479">Metal-binding</keyword>
<dbReference type="SUPFAM" id="SSF88723">
    <property type="entry name" value="PIN domain-like"/>
    <property type="match status" value="1"/>
</dbReference>
<feature type="domain" description="PIN" evidence="9">
    <location>
        <begin position="3"/>
        <end position="121"/>
    </location>
</feature>
<dbReference type="GO" id="GO:0004519">
    <property type="term" value="F:endonuclease activity"/>
    <property type="evidence" value="ECO:0007669"/>
    <property type="project" value="UniProtKB-KW"/>
</dbReference>
<keyword evidence="10" id="KW-0255">Endonuclease</keyword>
<keyword evidence="2 8" id="KW-1277">Toxin-antitoxin system</keyword>
<evidence type="ECO:0000256" key="1">
    <source>
        <dbReference type="ARBA" id="ARBA00001946"/>
    </source>
</evidence>
<evidence type="ECO:0000256" key="7">
    <source>
        <dbReference type="ARBA" id="ARBA00038093"/>
    </source>
</evidence>
<comment type="similarity">
    <text evidence="7 8">Belongs to the PINc/VapC protein family.</text>
</comment>
<dbReference type="PANTHER" id="PTHR33653">
    <property type="entry name" value="RIBONUCLEASE VAPC2"/>
    <property type="match status" value="1"/>
</dbReference>
<dbReference type="Proteomes" id="UP000570514">
    <property type="component" value="Unassembled WGS sequence"/>
</dbReference>
<dbReference type="EMBL" id="JAASRM010000001">
    <property type="protein sequence ID" value="NIK89568.1"/>
    <property type="molecule type" value="Genomic_DNA"/>
</dbReference>
<protein>
    <recommendedName>
        <fullName evidence="8">Ribonuclease VapC</fullName>
        <shortName evidence="8">RNase VapC</shortName>
        <ecNumber evidence="8">3.1.-.-</ecNumber>
    </recommendedName>
    <alternativeName>
        <fullName evidence="8">Toxin VapC</fullName>
    </alternativeName>
</protein>
<evidence type="ECO:0000256" key="4">
    <source>
        <dbReference type="ARBA" id="ARBA00022723"/>
    </source>
</evidence>
<feature type="binding site" evidence="8">
    <location>
        <position position="95"/>
    </location>
    <ligand>
        <name>Mg(2+)</name>
        <dbReference type="ChEBI" id="CHEBI:18420"/>
    </ligand>
</feature>
<evidence type="ECO:0000256" key="3">
    <source>
        <dbReference type="ARBA" id="ARBA00022722"/>
    </source>
</evidence>
<accession>A0A846N0X4</accession>
<evidence type="ECO:0000313" key="11">
    <source>
        <dbReference type="Proteomes" id="UP000570514"/>
    </source>
</evidence>
<keyword evidence="5 8" id="KW-0378">Hydrolase</keyword>
<evidence type="ECO:0000313" key="10">
    <source>
        <dbReference type="EMBL" id="NIK89568.1"/>
    </source>
</evidence>
<dbReference type="GO" id="GO:0090729">
    <property type="term" value="F:toxin activity"/>
    <property type="evidence" value="ECO:0007669"/>
    <property type="project" value="UniProtKB-KW"/>
</dbReference>